<accession>A0A316YEP3</accession>
<keyword evidence="13" id="KW-1185">Reference proteome</keyword>
<dbReference type="InterPro" id="IPR013320">
    <property type="entry name" value="ConA-like_dom_sf"/>
</dbReference>
<evidence type="ECO:0000259" key="11">
    <source>
        <dbReference type="PROSITE" id="PS51762"/>
    </source>
</evidence>
<dbReference type="Gene3D" id="2.60.120.200">
    <property type="match status" value="2"/>
</dbReference>
<evidence type="ECO:0000256" key="2">
    <source>
        <dbReference type="ARBA" id="ARBA00010962"/>
    </source>
</evidence>
<gene>
    <name evidence="12" type="ORF">FA10DRAFT_233706</name>
</gene>
<evidence type="ECO:0000313" key="13">
    <source>
        <dbReference type="Proteomes" id="UP000245768"/>
    </source>
</evidence>
<evidence type="ECO:0000256" key="4">
    <source>
        <dbReference type="ARBA" id="ARBA00022968"/>
    </source>
</evidence>
<dbReference type="GO" id="GO:0030246">
    <property type="term" value="F:carbohydrate binding"/>
    <property type="evidence" value="ECO:0007669"/>
    <property type="project" value="UniProtKB-KW"/>
</dbReference>
<keyword evidence="5 10" id="KW-1133">Transmembrane helix</keyword>
<comment type="subcellular location">
    <subcellularLocation>
        <location evidence="1">Membrane</location>
        <topology evidence="1">Single-pass type II membrane protein</topology>
    </subcellularLocation>
</comment>
<comment type="similarity">
    <text evidence="2">Belongs to the SKN1/KRE6 family.</text>
</comment>
<evidence type="ECO:0000256" key="8">
    <source>
        <dbReference type="ARBA" id="ARBA00023316"/>
    </source>
</evidence>
<dbReference type="InterPro" id="IPR000757">
    <property type="entry name" value="Beta-glucanase-like"/>
</dbReference>
<dbReference type="FunCoup" id="A0A316YEP3">
    <property type="interactions" value="65"/>
</dbReference>
<dbReference type="Pfam" id="PF03935">
    <property type="entry name" value="SKN1_KRE6_Sbg1"/>
    <property type="match status" value="1"/>
</dbReference>
<dbReference type="Proteomes" id="UP000245768">
    <property type="component" value="Unassembled WGS sequence"/>
</dbReference>
<proteinExistence type="inferred from homology"/>
<evidence type="ECO:0000256" key="10">
    <source>
        <dbReference type="SAM" id="Phobius"/>
    </source>
</evidence>
<keyword evidence="3 10" id="KW-0812">Transmembrane</keyword>
<evidence type="ECO:0000256" key="1">
    <source>
        <dbReference type="ARBA" id="ARBA00004606"/>
    </source>
</evidence>
<dbReference type="InParanoid" id="A0A316YEP3"/>
<keyword evidence="6 10" id="KW-0472">Membrane</keyword>
<dbReference type="GO" id="GO:0005789">
    <property type="term" value="C:endoplasmic reticulum membrane"/>
    <property type="evidence" value="ECO:0007669"/>
    <property type="project" value="TreeGrafter"/>
</dbReference>
<evidence type="ECO:0000256" key="7">
    <source>
        <dbReference type="ARBA" id="ARBA00023180"/>
    </source>
</evidence>
<dbReference type="PANTHER" id="PTHR31361:SF15">
    <property type="entry name" value="GH16 DOMAIN-CONTAINING PROTEIN"/>
    <property type="match status" value="1"/>
</dbReference>
<evidence type="ECO:0000256" key="6">
    <source>
        <dbReference type="ARBA" id="ARBA00023136"/>
    </source>
</evidence>
<evidence type="ECO:0000256" key="5">
    <source>
        <dbReference type="ARBA" id="ARBA00022989"/>
    </source>
</evidence>
<dbReference type="PROSITE" id="PS51762">
    <property type="entry name" value="GH16_2"/>
    <property type="match status" value="1"/>
</dbReference>
<sequence>MGTSNYGGRNGGPGPAANLFSSSKEDIEADDFLHDPNYKRREDGCVFWSPRGFLNVISVIILVCGLLALFAGYPIISYLTRRHGDKMGGFNLGGTNGTGQVPVISQLLGLQDRDTPSSARTWTSATGTKYNLVFSDEFNEEGRTFWPGDDPFWEAQDLWYGATGDLEWYTPEAVNTTNGALQITMTDIPAHNLNFQSGMVQSWNKFCFQGGYIEFNAVLPGSMQETGYWPGLWLQGNLARAGHLGTTDGMWPYSYNSCDSGILPNQTAPGRPGYDAVSTSADKYSNNIGLNWLSGMRTPACTCAGEDHPGPNVNVGRSAPELDILEAQVHSNVGETSQSLQIAPFDLEYKWDEDLATITDTTQTRFNPYTGGHYQEALSSLTKIQDKSYAKSGNEFTRFGVEFTPDFTGGGKGQVTWYMDGQTTWKVTEASVPPVQAIDIGQRLVPQEPMSIIMNLGISKGFQTIDFSSLVFPATMRIDYVRVYQPSSYSSPKTSCDPPDFPTKDYIDRHMDVYTNPNLTTWPHGLARNRLTDNC</sequence>
<dbReference type="InterPro" id="IPR005629">
    <property type="entry name" value="Skn1/Kre6/Sbg1"/>
</dbReference>
<evidence type="ECO:0000256" key="9">
    <source>
        <dbReference type="SAM" id="MobiDB-lite"/>
    </source>
</evidence>
<dbReference type="GO" id="GO:0031505">
    <property type="term" value="P:fungal-type cell wall organization"/>
    <property type="evidence" value="ECO:0007669"/>
    <property type="project" value="TreeGrafter"/>
</dbReference>
<dbReference type="PANTHER" id="PTHR31361">
    <property type="entry name" value="BETA-GLUCAN SYNTHESIS-ASSOCIATED PROTEIN KRE6-RELATED"/>
    <property type="match status" value="1"/>
</dbReference>
<name>A0A316YEP3_9BASI</name>
<dbReference type="SUPFAM" id="SSF49899">
    <property type="entry name" value="Concanavalin A-like lectins/glucanases"/>
    <property type="match status" value="1"/>
</dbReference>
<evidence type="ECO:0000256" key="3">
    <source>
        <dbReference type="ARBA" id="ARBA00022692"/>
    </source>
</evidence>
<feature type="transmembrane region" description="Helical" evidence="10">
    <location>
        <begin position="56"/>
        <end position="79"/>
    </location>
</feature>
<keyword evidence="7" id="KW-0325">Glycoprotein</keyword>
<dbReference type="GO" id="GO:0006078">
    <property type="term" value="P:(1-&gt;6)-beta-D-glucan biosynthetic process"/>
    <property type="evidence" value="ECO:0007669"/>
    <property type="project" value="TreeGrafter"/>
</dbReference>
<dbReference type="EMBL" id="KZ819639">
    <property type="protein sequence ID" value="PWN87887.1"/>
    <property type="molecule type" value="Genomic_DNA"/>
</dbReference>
<evidence type="ECO:0000313" key="12">
    <source>
        <dbReference type="EMBL" id="PWN87887.1"/>
    </source>
</evidence>
<dbReference type="STRING" id="215250.A0A316YEP3"/>
<protein>
    <submittedName>
        <fullName evidence="12">Concanavalin A-like lectin/glucanase</fullName>
    </submittedName>
</protein>
<dbReference type="AlphaFoldDB" id="A0A316YEP3"/>
<dbReference type="OrthoDB" id="412647at2759"/>
<reference evidence="12" key="1">
    <citation type="journal article" date="2018" name="Mol. Biol. Evol.">
        <title>Broad Genomic Sampling Reveals a Smut Pathogenic Ancestry of the Fungal Clade Ustilaginomycotina.</title>
        <authorList>
            <person name="Kijpornyongpan T."/>
            <person name="Mondo S.J."/>
            <person name="Barry K."/>
            <person name="Sandor L."/>
            <person name="Lee J."/>
            <person name="Lipzen A."/>
            <person name="Pangilinan J."/>
            <person name="LaButti K."/>
            <person name="Hainaut M."/>
            <person name="Henrissat B."/>
            <person name="Grigoriev I.V."/>
            <person name="Spatafora J.W."/>
            <person name="Aime M.C."/>
        </authorList>
    </citation>
    <scope>NUCLEOTIDE SEQUENCE [LARGE SCALE GENOMIC DNA]</scope>
    <source>
        <strain evidence="12">MCA 4198</strain>
    </source>
</reference>
<organism evidence="12 13">
    <name type="scientific">Acaromyces ingoldii</name>
    <dbReference type="NCBI Taxonomy" id="215250"/>
    <lineage>
        <taxon>Eukaryota</taxon>
        <taxon>Fungi</taxon>
        <taxon>Dikarya</taxon>
        <taxon>Basidiomycota</taxon>
        <taxon>Ustilaginomycotina</taxon>
        <taxon>Exobasidiomycetes</taxon>
        <taxon>Exobasidiales</taxon>
        <taxon>Cryptobasidiaceae</taxon>
        <taxon>Acaromyces</taxon>
    </lineage>
</organism>
<dbReference type="GO" id="GO:0005886">
    <property type="term" value="C:plasma membrane"/>
    <property type="evidence" value="ECO:0007669"/>
    <property type="project" value="TreeGrafter"/>
</dbReference>
<keyword evidence="4" id="KW-0735">Signal-anchor</keyword>
<feature type="region of interest" description="Disordered" evidence="9">
    <location>
        <begin position="1"/>
        <end position="20"/>
    </location>
</feature>
<feature type="domain" description="GH16" evidence="11">
    <location>
        <begin position="123"/>
        <end position="489"/>
    </location>
</feature>
<dbReference type="RefSeq" id="XP_025375085.1">
    <property type="nucleotide sequence ID" value="XM_025518959.1"/>
</dbReference>
<dbReference type="GeneID" id="37040875"/>
<dbReference type="FunFam" id="2.60.120.200:FF:000140">
    <property type="entry name" value="Beta-glucan synthesis-associated protein"/>
    <property type="match status" value="1"/>
</dbReference>
<keyword evidence="12" id="KW-0430">Lectin</keyword>
<dbReference type="GO" id="GO:0015926">
    <property type="term" value="F:glucosidase activity"/>
    <property type="evidence" value="ECO:0007669"/>
    <property type="project" value="TreeGrafter"/>
</dbReference>
<keyword evidence="8" id="KW-0961">Cell wall biogenesis/degradation</keyword>